<organism evidence="3 4">
    <name type="scientific">Kitasatospora phosalacinea</name>
    <dbReference type="NCBI Taxonomy" id="2065"/>
    <lineage>
        <taxon>Bacteria</taxon>
        <taxon>Bacillati</taxon>
        <taxon>Actinomycetota</taxon>
        <taxon>Actinomycetes</taxon>
        <taxon>Kitasatosporales</taxon>
        <taxon>Streptomycetaceae</taxon>
        <taxon>Kitasatospora</taxon>
    </lineage>
</organism>
<dbReference type="Proteomes" id="UP001165143">
    <property type="component" value="Unassembled WGS sequence"/>
</dbReference>
<dbReference type="InterPro" id="IPR036390">
    <property type="entry name" value="WH_DNA-bd_sf"/>
</dbReference>
<evidence type="ECO:0000313" key="3">
    <source>
        <dbReference type="EMBL" id="GLW54565.1"/>
    </source>
</evidence>
<proteinExistence type="inferred from homology"/>
<accession>A0A9W6PGD8</accession>
<dbReference type="Gene3D" id="3.30.420.40">
    <property type="match status" value="2"/>
</dbReference>
<dbReference type="InterPro" id="IPR000600">
    <property type="entry name" value="ROK"/>
</dbReference>
<dbReference type="InterPro" id="IPR043129">
    <property type="entry name" value="ATPase_NBD"/>
</dbReference>
<dbReference type="SUPFAM" id="SSF46785">
    <property type="entry name" value="Winged helix' DNA-binding domain"/>
    <property type="match status" value="1"/>
</dbReference>
<dbReference type="OrthoDB" id="3534172at2"/>
<gene>
    <name evidence="3" type="ORF">Kpho01_25760</name>
</gene>
<dbReference type="AlphaFoldDB" id="A0A9W6PGD8"/>
<dbReference type="InterPro" id="IPR000835">
    <property type="entry name" value="HTH_MarR-typ"/>
</dbReference>
<dbReference type="EMBL" id="BSRX01000013">
    <property type="protein sequence ID" value="GLW54565.1"/>
    <property type="molecule type" value="Genomic_DNA"/>
</dbReference>
<comment type="caution">
    <text evidence="3">The sequence shown here is derived from an EMBL/GenBank/DDBJ whole genome shotgun (WGS) entry which is preliminary data.</text>
</comment>
<dbReference type="Gene3D" id="1.10.10.10">
    <property type="entry name" value="Winged helix-like DNA-binding domain superfamily/Winged helix DNA-binding domain"/>
    <property type="match status" value="1"/>
</dbReference>
<name>A0A9W6PGD8_9ACTN</name>
<dbReference type="PANTHER" id="PTHR18964:SF149">
    <property type="entry name" value="BIFUNCTIONAL UDP-N-ACETYLGLUCOSAMINE 2-EPIMERASE_N-ACETYLMANNOSAMINE KINASE"/>
    <property type="match status" value="1"/>
</dbReference>
<evidence type="ECO:0000256" key="1">
    <source>
        <dbReference type="ARBA" id="ARBA00006479"/>
    </source>
</evidence>
<dbReference type="RefSeq" id="WP_033254316.1">
    <property type="nucleotide sequence ID" value="NZ_BSRX01000013.1"/>
</dbReference>
<feature type="domain" description="HTH marR-type" evidence="2">
    <location>
        <begin position="18"/>
        <end position="62"/>
    </location>
</feature>
<reference evidence="3" key="1">
    <citation type="submission" date="2023-02" db="EMBL/GenBank/DDBJ databases">
        <title>Kitasatospora phosalacinea NBRC 14362.</title>
        <authorList>
            <person name="Ichikawa N."/>
            <person name="Sato H."/>
            <person name="Tonouchi N."/>
        </authorList>
    </citation>
    <scope>NUCLEOTIDE SEQUENCE</scope>
    <source>
        <strain evidence="3">NBRC 14362</strain>
    </source>
</reference>
<protein>
    <recommendedName>
        <fullName evidence="2">HTH marR-type domain-containing protein</fullName>
    </recommendedName>
</protein>
<dbReference type="Pfam" id="PF12802">
    <property type="entry name" value="MarR_2"/>
    <property type="match status" value="1"/>
</dbReference>
<dbReference type="Pfam" id="PF00480">
    <property type="entry name" value="ROK"/>
    <property type="match status" value="1"/>
</dbReference>
<dbReference type="PANTHER" id="PTHR18964">
    <property type="entry name" value="ROK (REPRESSOR, ORF, KINASE) FAMILY"/>
    <property type="match status" value="1"/>
</dbReference>
<evidence type="ECO:0000313" key="4">
    <source>
        <dbReference type="Proteomes" id="UP001165143"/>
    </source>
</evidence>
<dbReference type="GO" id="GO:0003700">
    <property type="term" value="F:DNA-binding transcription factor activity"/>
    <property type="evidence" value="ECO:0007669"/>
    <property type="project" value="InterPro"/>
</dbReference>
<sequence length="411" mass="42474">MTPRGKQTVRDLRRSSRSTLLRHLYFHGPLSRQELGTATGLSAGSVSNVTGELLADGLIEECGSVDSDGGRPRILLRVAPGQAHLVGIDIGETQVRVTLFDLALTELASADQPLLAAHDPERVVRMIASGLDQVLAAAGVPAENVLGIGIGVPGIVEQGTGADPGADTVVHGQTFGWDAVPFGRMLREHTPLPLYVDNGAKTLGQAEMWFGAGRGSRHAVVALFGSGVGACVIADGVRFRGATSSAGEWGHTKVHVGGRPCRCGSRGCLEAYVGAEALVERWDGTVPGTSEKAGLAALLRAAEDGQPSAVALLDEAAELLGASIADLVNLFNPERIVIGGWAGLLLGPRLLPAIGEAATRYALAYPRSRTTITLSDLGPDAVTLGAATLPLTHFLDSGGEMPDHLAAVAAV</sequence>
<dbReference type="InterPro" id="IPR036388">
    <property type="entry name" value="WH-like_DNA-bd_sf"/>
</dbReference>
<evidence type="ECO:0000259" key="2">
    <source>
        <dbReference type="Pfam" id="PF12802"/>
    </source>
</evidence>
<dbReference type="SUPFAM" id="SSF53067">
    <property type="entry name" value="Actin-like ATPase domain"/>
    <property type="match status" value="1"/>
</dbReference>
<comment type="similarity">
    <text evidence="1">Belongs to the ROK (NagC/XylR) family.</text>
</comment>